<organism evidence="2 3">
    <name type="scientific">Promicromonospora citrea</name>
    <dbReference type="NCBI Taxonomy" id="43677"/>
    <lineage>
        <taxon>Bacteria</taxon>
        <taxon>Bacillati</taxon>
        <taxon>Actinomycetota</taxon>
        <taxon>Actinomycetes</taxon>
        <taxon>Micrococcales</taxon>
        <taxon>Promicromonosporaceae</taxon>
        <taxon>Promicromonospora</taxon>
    </lineage>
</organism>
<dbReference type="AlphaFoldDB" id="A0A8H9L245"/>
<dbReference type="RefSeq" id="WP_171106828.1">
    <property type="nucleotide sequence ID" value="NZ_BMPT01000001.1"/>
</dbReference>
<proteinExistence type="predicted"/>
<evidence type="ECO:0000313" key="2">
    <source>
        <dbReference type="EMBL" id="GGM09478.1"/>
    </source>
</evidence>
<dbReference type="Proteomes" id="UP000655589">
    <property type="component" value="Unassembled WGS sequence"/>
</dbReference>
<comment type="caution">
    <text evidence="2">The sequence shown here is derived from an EMBL/GenBank/DDBJ whole genome shotgun (WGS) entry which is preliminary data.</text>
</comment>
<feature type="transmembrane region" description="Helical" evidence="1">
    <location>
        <begin position="130"/>
        <end position="152"/>
    </location>
</feature>
<protein>
    <submittedName>
        <fullName evidence="2">Uncharacterized protein</fullName>
    </submittedName>
</protein>
<accession>A0A8H9L245</accession>
<keyword evidence="3" id="KW-1185">Reference proteome</keyword>
<reference evidence="2" key="2">
    <citation type="submission" date="2020-09" db="EMBL/GenBank/DDBJ databases">
        <authorList>
            <person name="Sun Q."/>
            <person name="Ohkuma M."/>
        </authorList>
    </citation>
    <scope>NUCLEOTIDE SEQUENCE</scope>
    <source>
        <strain evidence="2">JCM 3051</strain>
    </source>
</reference>
<gene>
    <name evidence="2" type="ORF">GCM10010102_01630</name>
</gene>
<keyword evidence="1" id="KW-1133">Transmembrane helix</keyword>
<reference evidence="2" key="1">
    <citation type="journal article" date="2014" name="Int. J. Syst. Evol. Microbiol.">
        <title>Complete genome sequence of Corynebacterium casei LMG S-19264T (=DSM 44701T), isolated from a smear-ripened cheese.</title>
        <authorList>
            <consortium name="US DOE Joint Genome Institute (JGI-PGF)"/>
            <person name="Walter F."/>
            <person name="Albersmeier A."/>
            <person name="Kalinowski J."/>
            <person name="Ruckert C."/>
        </authorList>
    </citation>
    <scope>NUCLEOTIDE SEQUENCE</scope>
    <source>
        <strain evidence="2">JCM 3051</strain>
    </source>
</reference>
<keyword evidence="1" id="KW-0472">Membrane</keyword>
<dbReference type="EMBL" id="BMPT01000001">
    <property type="protein sequence ID" value="GGM09478.1"/>
    <property type="molecule type" value="Genomic_DNA"/>
</dbReference>
<evidence type="ECO:0000256" key="1">
    <source>
        <dbReference type="SAM" id="Phobius"/>
    </source>
</evidence>
<feature type="transmembrane region" description="Helical" evidence="1">
    <location>
        <begin position="94"/>
        <end position="118"/>
    </location>
</feature>
<name>A0A8H9L245_9MICO</name>
<evidence type="ECO:0000313" key="3">
    <source>
        <dbReference type="Proteomes" id="UP000655589"/>
    </source>
</evidence>
<sequence length="154" mass="15722">MASRTLDIPGISGQVRLVPDVWWSRSYLTVDGSKAPSAGKRAFALQGADGRPVVAKLGRTALFSPVPPVEVNGATYLAVEPAPVLVRILGMLPILLVAFGGLVGAVVGVLAVLVNLRIGGSDLSTGTKSLLMVGTAVSALVIWLLVGGILVASI</sequence>
<keyword evidence="1" id="KW-0812">Transmembrane</keyword>